<dbReference type="EMBL" id="JACGWT010000001">
    <property type="protein sequence ID" value="MBA8793242.1"/>
    <property type="molecule type" value="Genomic_DNA"/>
</dbReference>
<evidence type="ECO:0000313" key="3">
    <source>
        <dbReference type="EMBL" id="MBA8793242.1"/>
    </source>
</evidence>
<comment type="caution">
    <text evidence="3">The sequence shown here is derived from an EMBL/GenBank/DDBJ whole genome shotgun (WGS) entry which is preliminary data.</text>
</comment>
<evidence type="ECO:0000313" key="4">
    <source>
        <dbReference type="Proteomes" id="UP000523079"/>
    </source>
</evidence>
<proteinExistence type="predicted"/>
<dbReference type="Proteomes" id="UP000523079">
    <property type="component" value="Unassembled WGS sequence"/>
</dbReference>
<keyword evidence="2" id="KW-0472">Membrane</keyword>
<feature type="transmembrane region" description="Helical" evidence="2">
    <location>
        <begin position="211"/>
        <end position="232"/>
    </location>
</feature>
<accession>A0A7W3P4W5</accession>
<evidence type="ECO:0000256" key="1">
    <source>
        <dbReference type="SAM" id="MobiDB-lite"/>
    </source>
</evidence>
<gene>
    <name evidence="3" type="ORF">FHX74_000836</name>
</gene>
<organism evidence="3 4">
    <name type="scientific">Microlunatus kandeliicorticis</name>
    <dbReference type="NCBI Taxonomy" id="1759536"/>
    <lineage>
        <taxon>Bacteria</taxon>
        <taxon>Bacillati</taxon>
        <taxon>Actinomycetota</taxon>
        <taxon>Actinomycetes</taxon>
        <taxon>Propionibacteriales</taxon>
        <taxon>Propionibacteriaceae</taxon>
        <taxon>Microlunatus</taxon>
    </lineage>
</organism>
<feature type="compositionally biased region" description="Polar residues" evidence="1">
    <location>
        <begin position="153"/>
        <end position="163"/>
    </location>
</feature>
<keyword evidence="2" id="KW-0812">Transmembrane</keyword>
<feature type="region of interest" description="Disordered" evidence="1">
    <location>
        <begin position="301"/>
        <end position="371"/>
    </location>
</feature>
<name>A0A7W3P4W5_9ACTN</name>
<keyword evidence="2" id="KW-1133">Transmembrane helix</keyword>
<evidence type="ECO:0000256" key="2">
    <source>
        <dbReference type="SAM" id="Phobius"/>
    </source>
</evidence>
<keyword evidence="4" id="KW-1185">Reference proteome</keyword>
<feature type="transmembrane region" description="Helical" evidence="2">
    <location>
        <begin position="21"/>
        <end position="44"/>
    </location>
</feature>
<sequence length="440" mass="45547">MSSQNSFDPWGRSILATIRRWFVFPVALALLGAAAGFGVGSVAAPRGQATLLLQTAATDDSSIARALQSAVIEIGTTPIYVRAGKALGVDPKDLQTRTKVQAVSNAEMLTVTVTASNSTEAARQATAVAQAAVDLNQERTESDLKALTQSTRRLMTDSSSTLPERSAEAARQSALGSGLATSQSTLLSQSDQLSLLEAGSPGTASVGRTTLAGLGLLGGALLGVAIALVIGARRGRVHSTKELHQLYPHLPVLEEAELGAMLALEAGSFSTVIVGGARDGGGHLDALGKTVAAALETSGLQPRLQSQPTSSARHQLAGVTTGAAGEGQPSYPTAEGQQLNGTHRNGRSTEGGLNGHHHGQSGQAWLPSTGRRAQTDAGVGVLVTTLNDAVVRRVNRDPNTLLVVSVEPRSTRLEWLDAYAADLSDRTYLLVHDAAADWAV</sequence>
<feature type="region of interest" description="Disordered" evidence="1">
    <location>
        <begin position="153"/>
        <end position="174"/>
    </location>
</feature>
<dbReference type="AlphaFoldDB" id="A0A7W3P4W5"/>
<dbReference type="RefSeq" id="WP_182558773.1">
    <property type="nucleotide sequence ID" value="NZ_JACGWT010000001.1"/>
</dbReference>
<evidence type="ECO:0008006" key="5">
    <source>
        <dbReference type="Google" id="ProtNLM"/>
    </source>
</evidence>
<protein>
    <recommendedName>
        <fullName evidence="5">Capsular polysaccharide biosynthesis protein</fullName>
    </recommendedName>
</protein>
<reference evidence="3 4" key="1">
    <citation type="submission" date="2020-07" db="EMBL/GenBank/DDBJ databases">
        <title>Sequencing the genomes of 1000 actinobacteria strains.</title>
        <authorList>
            <person name="Klenk H.-P."/>
        </authorList>
    </citation>
    <scope>NUCLEOTIDE SEQUENCE [LARGE SCALE GENOMIC DNA]</scope>
    <source>
        <strain evidence="3 4">DSM 100723</strain>
    </source>
</reference>
<feature type="compositionally biased region" description="Polar residues" evidence="1">
    <location>
        <begin position="301"/>
        <end position="313"/>
    </location>
</feature>